<evidence type="ECO:0000313" key="2">
    <source>
        <dbReference type="Proteomes" id="UP000189670"/>
    </source>
</evidence>
<proteinExistence type="predicted"/>
<accession>A0A1V1NT64</accession>
<reference evidence="2" key="1">
    <citation type="submission" date="2012-11" db="EMBL/GenBank/DDBJ databases">
        <authorList>
            <person name="Lucero-Rivera Y.E."/>
            <person name="Tovar-Ramirez D."/>
        </authorList>
    </citation>
    <scope>NUCLEOTIDE SEQUENCE [LARGE SCALE GENOMIC DNA]</scope>
    <source>
        <strain evidence="2">Araruama</strain>
    </source>
</reference>
<comment type="caution">
    <text evidence="1">The sequence shown here is derived from an EMBL/GenBank/DDBJ whole genome shotgun (WGS) entry which is preliminary data.</text>
</comment>
<dbReference type="Proteomes" id="UP000189670">
    <property type="component" value="Unassembled WGS sequence"/>
</dbReference>
<name>A0A1V1NT64_9BACT</name>
<dbReference type="EMBL" id="ATBP01002512">
    <property type="protein sequence ID" value="ETR65777.1"/>
    <property type="molecule type" value="Genomic_DNA"/>
</dbReference>
<gene>
    <name evidence="1" type="ORF">OMM_13728</name>
</gene>
<evidence type="ECO:0000313" key="1">
    <source>
        <dbReference type="EMBL" id="ETR65777.1"/>
    </source>
</evidence>
<sequence>MHKEAKKCEHFIHMDQLILKNIIMLDEKNWLINVPVNLLEISKKSGIILQSGVRLKAVLSANSAMLILYWDIGNTILEKQKLRDGAQRSLIDFLMI</sequence>
<protein>
    <submittedName>
        <fullName evidence="1">Uncharacterized protein</fullName>
    </submittedName>
</protein>
<organism evidence="1 2">
    <name type="scientific">Candidatus Magnetoglobus multicellularis str. Araruama</name>
    <dbReference type="NCBI Taxonomy" id="890399"/>
    <lineage>
        <taxon>Bacteria</taxon>
        <taxon>Pseudomonadati</taxon>
        <taxon>Thermodesulfobacteriota</taxon>
        <taxon>Desulfobacteria</taxon>
        <taxon>Desulfobacterales</taxon>
        <taxon>Desulfobacteraceae</taxon>
        <taxon>Candidatus Magnetoglobus</taxon>
    </lineage>
</organism>
<dbReference type="AlphaFoldDB" id="A0A1V1NT64"/>